<proteinExistence type="predicted"/>
<sequence length="336" mass="37488">MAHDPAKHIIIKLDGSDEVQASYDAGRSAQVVLKALATKLRRDGTLRREGGQDVAGDEKKLKAGWYIYTPVEATATTSGAHEEPEWHRRFVMEKLDPLTTSLIRELSATRSASKAKTSEVDQLYQALHLRLLPYKGDPTWEEVMALHAEGGEPSAFWDERAEPAQREAYVKVLEEKMAFAEDILEIRDARSKQQRHHHGPAPDGVSGVGPAIPICSCTVSYRFCGWRAALYYSGRGADGWHNITFRLFKGMDAFWSFFKDVAKTAVTACGTTIEPPASGEFFNPKRIKLNLPPGMTEDEVGEFVESYFNKDVANLDDLACFELKPFVPQEVLAFYG</sequence>
<accession>A0A1Y1IDF8</accession>
<name>A0A1Y1IDF8_KLENI</name>
<dbReference type="AlphaFoldDB" id="A0A1Y1IDF8"/>
<protein>
    <submittedName>
        <fullName evidence="1">Uncharacterized protein</fullName>
    </submittedName>
</protein>
<keyword evidence="2" id="KW-1185">Reference proteome</keyword>
<evidence type="ECO:0000313" key="2">
    <source>
        <dbReference type="Proteomes" id="UP000054558"/>
    </source>
</evidence>
<dbReference type="EMBL" id="DF237257">
    <property type="protein sequence ID" value="GAQ86736.1"/>
    <property type="molecule type" value="Genomic_DNA"/>
</dbReference>
<gene>
    <name evidence="1" type="ORF">KFL_003080070</name>
</gene>
<reference evidence="1 2" key="1">
    <citation type="journal article" date="2014" name="Nat. Commun.">
        <title>Klebsormidium flaccidum genome reveals primary factors for plant terrestrial adaptation.</title>
        <authorList>
            <person name="Hori K."/>
            <person name="Maruyama F."/>
            <person name="Fujisawa T."/>
            <person name="Togashi T."/>
            <person name="Yamamoto N."/>
            <person name="Seo M."/>
            <person name="Sato S."/>
            <person name="Yamada T."/>
            <person name="Mori H."/>
            <person name="Tajima N."/>
            <person name="Moriyama T."/>
            <person name="Ikeuchi M."/>
            <person name="Watanabe M."/>
            <person name="Wada H."/>
            <person name="Kobayashi K."/>
            <person name="Saito M."/>
            <person name="Masuda T."/>
            <person name="Sasaki-Sekimoto Y."/>
            <person name="Mashiguchi K."/>
            <person name="Awai K."/>
            <person name="Shimojima M."/>
            <person name="Masuda S."/>
            <person name="Iwai M."/>
            <person name="Nobusawa T."/>
            <person name="Narise T."/>
            <person name="Kondo S."/>
            <person name="Saito H."/>
            <person name="Sato R."/>
            <person name="Murakawa M."/>
            <person name="Ihara Y."/>
            <person name="Oshima-Yamada Y."/>
            <person name="Ohtaka K."/>
            <person name="Satoh M."/>
            <person name="Sonobe K."/>
            <person name="Ishii M."/>
            <person name="Ohtani R."/>
            <person name="Kanamori-Sato M."/>
            <person name="Honoki R."/>
            <person name="Miyazaki D."/>
            <person name="Mochizuki H."/>
            <person name="Umetsu J."/>
            <person name="Higashi K."/>
            <person name="Shibata D."/>
            <person name="Kamiya Y."/>
            <person name="Sato N."/>
            <person name="Nakamura Y."/>
            <person name="Tabata S."/>
            <person name="Ida S."/>
            <person name="Kurokawa K."/>
            <person name="Ohta H."/>
        </authorList>
    </citation>
    <scope>NUCLEOTIDE SEQUENCE [LARGE SCALE GENOMIC DNA]</scope>
    <source>
        <strain evidence="1 2">NIES-2285</strain>
    </source>
</reference>
<dbReference type="Proteomes" id="UP000054558">
    <property type="component" value="Unassembled WGS sequence"/>
</dbReference>
<evidence type="ECO:0000313" key="1">
    <source>
        <dbReference type="EMBL" id="GAQ86736.1"/>
    </source>
</evidence>
<organism evidence="1 2">
    <name type="scientific">Klebsormidium nitens</name>
    <name type="common">Green alga</name>
    <name type="synonym">Ulothrix nitens</name>
    <dbReference type="NCBI Taxonomy" id="105231"/>
    <lineage>
        <taxon>Eukaryota</taxon>
        <taxon>Viridiplantae</taxon>
        <taxon>Streptophyta</taxon>
        <taxon>Klebsormidiophyceae</taxon>
        <taxon>Klebsormidiales</taxon>
        <taxon>Klebsormidiaceae</taxon>
        <taxon>Klebsormidium</taxon>
    </lineage>
</organism>